<dbReference type="OrthoDB" id="1490196at2"/>
<reference evidence="1 2" key="1">
    <citation type="journal article" date="2018" name="ACS Chem. Biol.">
        <title>Ketoreductase domain dysfunction expands chemodiversity: malyngamide biosynthesis in the cyanobacterium Okeania hirsuta.</title>
        <authorList>
            <person name="Moss N.A."/>
            <person name="Leao T."/>
            <person name="Rankin M."/>
            <person name="McCullough T.M."/>
            <person name="Qu P."/>
            <person name="Korobeynikov A."/>
            <person name="Smith J.L."/>
            <person name="Gerwick L."/>
            <person name="Gerwick W.H."/>
        </authorList>
    </citation>
    <scope>NUCLEOTIDE SEQUENCE [LARGE SCALE GENOMIC DNA]</scope>
    <source>
        <strain evidence="1 2">PAB10Feb10-1</strain>
    </source>
</reference>
<accession>A0A3N6Q2J2</accession>
<dbReference type="Proteomes" id="UP000269154">
    <property type="component" value="Unassembled WGS sequence"/>
</dbReference>
<dbReference type="EMBL" id="RCBY01000007">
    <property type="protein sequence ID" value="RQH55385.1"/>
    <property type="molecule type" value="Genomic_DNA"/>
</dbReference>
<protein>
    <submittedName>
        <fullName evidence="1">DUF1838 domain-containing protein</fullName>
    </submittedName>
</protein>
<proteinExistence type="predicted"/>
<sequence>MDEYFNDYEFDNLNFYRENHGKQLYYNWGGEVWWIESPGKPQEKLFSIIGMNATKVFIKPHPEYGEAGHRINREICLFCDSSTQEVLDYWRPREEVKEVPVVHIANRMVQGFVSPKKIVIPQNSGYVKKVIEIPLEYPHPLAKESKYRDYCPGEKFKEVKLTKFRHSTILVCTVEPNYVLTREIL</sequence>
<dbReference type="AlphaFoldDB" id="A0A3N6Q2J2"/>
<gene>
    <name evidence="1" type="ORF">D5R40_02245</name>
</gene>
<comment type="caution">
    <text evidence="1">The sequence shown here is derived from an EMBL/GenBank/DDBJ whole genome shotgun (WGS) entry which is preliminary data.</text>
</comment>
<dbReference type="Pfam" id="PF08894">
    <property type="entry name" value="DUF1838"/>
    <property type="match status" value="1"/>
</dbReference>
<evidence type="ECO:0000313" key="1">
    <source>
        <dbReference type="EMBL" id="RQH55385.1"/>
    </source>
</evidence>
<keyword evidence="2" id="KW-1185">Reference proteome</keyword>
<name>A0A3N6Q2J2_9CYAN</name>
<dbReference type="InterPro" id="IPR014990">
    <property type="entry name" value="DUF1838"/>
</dbReference>
<evidence type="ECO:0000313" key="2">
    <source>
        <dbReference type="Proteomes" id="UP000269154"/>
    </source>
</evidence>
<dbReference type="RefSeq" id="WP_124154177.1">
    <property type="nucleotide sequence ID" value="NZ_CAWOLW010000667.1"/>
</dbReference>
<organism evidence="1 2">
    <name type="scientific">Okeania hirsuta</name>
    <dbReference type="NCBI Taxonomy" id="1458930"/>
    <lineage>
        <taxon>Bacteria</taxon>
        <taxon>Bacillati</taxon>
        <taxon>Cyanobacteriota</taxon>
        <taxon>Cyanophyceae</taxon>
        <taxon>Oscillatoriophycideae</taxon>
        <taxon>Oscillatoriales</taxon>
        <taxon>Microcoleaceae</taxon>
        <taxon>Okeania</taxon>
    </lineage>
</organism>